<keyword evidence="2" id="KW-1185">Reference proteome</keyword>
<dbReference type="EMBL" id="OX459957">
    <property type="protein sequence ID" value="CAI9162864.1"/>
    <property type="molecule type" value="Genomic_DNA"/>
</dbReference>
<evidence type="ECO:0000313" key="1">
    <source>
        <dbReference type="EMBL" id="CAI9162864.1"/>
    </source>
</evidence>
<reference evidence="1" key="1">
    <citation type="submission" date="2023-04" db="EMBL/GenBank/DDBJ databases">
        <authorList>
            <consortium name="ELIXIR-Norway"/>
        </authorList>
    </citation>
    <scope>NUCLEOTIDE SEQUENCE [LARGE SCALE GENOMIC DNA]</scope>
</reference>
<evidence type="ECO:0000313" key="2">
    <source>
        <dbReference type="Proteomes" id="UP001176941"/>
    </source>
</evidence>
<proteinExistence type="predicted"/>
<dbReference type="Proteomes" id="UP001176941">
    <property type="component" value="Chromosome 21"/>
</dbReference>
<accession>A0ABN8YN15</accession>
<sequence>MCVLSGVYCWCVVSPLPIQLRPDEIAQFTCLSLSPGVGIHVTASPLPQSPELFVTTLFSILTAPPKWAPCVELNLLWVYCHSWLTSPTCRIKWYFAHLIHNHDVDEKPWDMGET</sequence>
<organism evidence="1 2">
    <name type="scientific">Rangifer tarandus platyrhynchus</name>
    <name type="common">Svalbard reindeer</name>
    <dbReference type="NCBI Taxonomy" id="3082113"/>
    <lineage>
        <taxon>Eukaryota</taxon>
        <taxon>Metazoa</taxon>
        <taxon>Chordata</taxon>
        <taxon>Craniata</taxon>
        <taxon>Vertebrata</taxon>
        <taxon>Euteleostomi</taxon>
        <taxon>Mammalia</taxon>
        <taxon>Eutheria</taxon>
        <taxon>Laurasiatheria</taxon>
        <taxon>Artiodactyla</taxon>
        <taxon>Ruminantia</taxon>
        <taxon>Pecora</taxon>
        <taxon>Cervidae</taxon>
        <taxon>Odocoileinae</taxon>
        <taxon>Rangifer</taxon>
    </lineage>
</organism>
<protein>
    <submittedName>
        <fullName evidence="1">Uncharacterized protein</fullName>
    </submittedName>
</protein>
<gene>
    <name evidence="1" type="ORF">MRATA1EN1_LOCUS11826</name>
</gene>
<name>A0ABN8YN15_RANTA</name>